<dbReference type="PANTHER" id="PTHR30193">
    <property type="entry name" value="ABC TRANSPORTER PERMEASE PROTEIN"/>
    <property type="match status" value="1"/>
</dbReference>
<dbReference type="PROSITE" id="PS50928">
    <property type="entry name" value="ABC_TM1"/>
    <property type="match status" value="1"/>
</dbReference>
<proteinExistence type="inferred from homology"/>
<feature type="transmembrane region" description="Helical" evidence="7">
    <location>
        <begin position="104"/>
        <end position="125"/>
    </location>
</feature>
<dbReference type="InterPro" id="IPR000515">
    <property type="entry name" value="MetI-like"/>
</dbReference>
<keyword evidence="6 7" id="KW-0472">Membrane</keyword>
<evidence type="ECO:0000256" key="2">
    <source>
        <dbReference type="ARBA" id="ARBA00022448"/>
    </source>
</evidence>
<reference evidence="8 9" key="1">
    <citation type="journal article" date="2016" name="Int. J. Syst. Evol. Microbiol.">
        <title>Descriptions of Anaerotaenia torta gen. nov., sp. nov. and Anaerocolumna cellulosilytica gen. nov., sp. nov. isolated from a methanogenic reactor of cattle waste.</title>
        <authorList>
            <person name="Uek A."/>
            <person name="Ohtaki Y."/>
            <person name="Kaku N."/>
            <person name="Ueki K."/>
        </authorList>
    </citation>
    <scope>NUCLEOTIDE SEQUENCE [LARGE SCALE GENOMIC DNA]</scope>
    <source>
        <strain evidence="8 9">SN021</strain>
    </source>
</reference>
<comment type="subcellular location">
    <subcellularLocation>
        <location evidence="1 7">Cell membrane</location>
        <topology evidence="1 7">Multi-pass membrane protein</topology>
    </subcellularLocation>
</comment>
<feature type="transmembrane region" description="Helical" evidence="7">
    <location>
        <begin position="70"/>
        <end position="92"/>
    </location>
</feature>
<evidence type="ECO:0000256" key="7">
    <source>
        <dbReference type="RuleBase" id="RU363032"/>
    </source>
</evidence>
<feature type="transmembrane region" description="Helical" evidence="7">
    <location>
        <begin position="215"/>
        <end position="237"/>
    </location>
</feature>
<dbReference type="Proteomes" id="UP000515561">
    <property type="component" value="Chromosome"/>
</dbReference>
<evidence type="ECO:0000256" key="1">
    <source>
        <dbReference type="ARBA" id="ARBA00004651"/>
    </source>
</evidence>
<dbReference type="GO" id="GO:0005886">
    <property type="term" value="C:plasma membrane"/>
    <property type="evidence" value="ECO:0007669"/>
    <property type="project" value="UniProtKB-SubCell"/>
</dbReference>
<feature type="transmembrane region" description="Helical" evidence="7">
    <location>
        <begin position="263"/>
        <end position="284"/>
    </location>
</feature>
<evidence type="ECO:0000256" key="6">
    <source>
        <dbReference type="ARBA" id="ARBA00023136"/>
    </source>
</evidence>
<dbReference type="Pfam" id="PF00528">
    <property type="entry name" value="BPD_transp_1"/>
    <property type="match status" value="1"/>
</dbReference>
<dbReference type="PANTHER" id="PTHR30193:SF37">
    <property type="entry name" value="INNER MEMBRANE ABC TRANSPORTER PERMEASE PROTEIN YCJO"/>
    <property type="match status" value="1"/>
</dbReference>
<dbReference type="SUPFAM" id="SSF161098">
    <property type="entry name" value="MetI-like"/>
    <property type="match status" value="1"/>
</dbReference>
<evidence type="ECO:0000313" key="9">
    <source>
        <dbReference type="Proteomes" id="UP000515561"/>
    </source>
</evidence>
<dbReference type="GO" id="GO:0055085">
    <property type="term" value="P:transmembrane transport"/>
    <property type="evidence" value="ECO:0007669"/>
    <property type="project" value="InterPro"/>
</dbReference>
<dbReference type="Gene3D" id="1.10.3720.10">
    <property type="entry name" value="MetI-like"/>
    <property type="match status" value="1"/>
</dbReference>
<accession>A0A6S6R3B2</accession>
<keyword evidence="2 7" id="KW-0813">Transport</keyword>
<evidence type="ECO:0000256" key="4">
    <source>
        <dbReference type="ARBA" id="ARBA00022692"/>
    </source>
</evidence>
<evidence type="ECO:0000256" key="3">
    <source>
        <dbReference type="ARBA" id="ARBA00022475"/>
    </source>
</evidence>
<dbReference type="KEGG" id="acel:acsn021_15740"/>
<protein>
    <submittedName>
        <fullName evidence="8">Sugar ABC transporter permease</fullName>
    </submittedName>
</protein>
<dbReference type="AlphaFoldDB" id="A0A6S6R3B2"/>
<name>A0A6S6R3B2_9FIRM</name>
<dbReference type="InterPro" id="IPR035906">
    <property type="entry name" value="MetI-like_sf"/>
</dbReference>
<dbReference type="EMBL" id="AP023367">
    <property type="protein sequence ID" value="BCJ94005.1"/>
    <property type="molecule type" value="Genomic_DNA"/>
</dbReference>
<keyword evidence="3" id="KW-1003">Cell membrane</keyword>
<dbReference type="InterPro" id="IPR051393">
    <property type="entry name" value="ABC_transporter_permease"/>
</dbReference>
<sequence>MNKVRRNKAAIIVFLLPAALLFLTIIIVPIFMSGYYSLLDWDGITKGTFVGFQNYIELVTSKSAGFPKTILNALLLAALSVFIQLPLSLMISLALARGIKGERVFTAVFFVPVLISTVVIGQLWLKMYNPQYGIVNSFLTMIGRKDWCRTWLGDKKTALISVFIPMLWQYVGYHMLLMYAGIKSISPDIREAACIDGAADGQISRYIIIPMIKPVIRMSVIFAVTGSLKAFDLIYVLTGGGPSHASEVPSTLMVSMIFGRGRYGLGSAIAEVIIFLCFFFAILIKHLIKTEEDL</sequence>
<dbReference type="CDD" id="cd06261">
    <property type="entry name" value="TM_PBP2"/>
    <property type="match status" value="1"/>
</dbReference>
<feature type="transmembrane region" description="Helical" evidence="7">
    <location>
        <begin position="12"/>
        <end position="32"/>
    </location>
</feature>
<keyword evidence="4 7" id="KW-0812">Transmembrane</keyword>
<evidence type="ECO:0000313" key="8">
    <source>
        <dbReference type="EMBL" id="BCJ94005.1"/>
    </source>
</evidence>
<keyword evidence="5 7" id="KW-1133">Transmembrane helix</keyword>
<gene>
    <name evidence="8" type="ORF">acsn021_15740</name>
</gene>
<evidence type="ECO:0000256" key="5">
    <source>
        <dbReference type="ARBA" id="ARBA00022989"/>
    </source>
</evidence>
<feature type="transmembrane region" description="Helical" evidence="7">
    <location>
        <begin position="159"/>
        <end position="180"/>
    </location>
</feature>
<organism evidence="8 9">
    <name type="scientific">Anaerocolumna cellulosilytica</name>
    <dbReference type="NCBI Taxonomy" id="433286"/>
    <lineage>
        <taxon>Bacteria</taxon>
        <taxon>Bacillati</taxon>
        <taxon>Bacillota</taxon>
        <taxon>Clostridia</taxon>
        <taxon>Lachnospirales</taxon>
        <taxon>Lachnospiraceae</taxon>
        <taxon>Anaerocolumna</taxon>
    </lineage>
</organism>
<dbReference type="RefSeq" id="WP_184094292.1">
    <property type="nucleotide sequence ID" value="NZ_AP023367.1"/>
</dbReference>
<comment type="similarity">
    <text evidence="7">Belongs to the binding-protein-dependent transport system permease family.</text>
</comment>
<keyword evidence="9" id="KW-1185">Reference proteome</keyword>